<dbReference type="GO" id="GO:0005879">
    <property type="term" value="C:axonemal microtubule"/>
    <property type="evidence" value="ECO:0007669"/>
    <property type="project" value="UniProtKB-UniRule"/>
</dbReference>
<sequence length="187" mass="20676">MALPGRARSSACKLQSTTEKVICQEPEACWSSSTEEAEESQGKKGSGCLVNPGCLLYEAVCSKFFASLQGSGYQLDLSYNLALAHHSSRTPRTEEALDPVSRTTGYGNHGCEAYRRIEKATDFALTVPFLPQENIINFLLPYSEYFDLTADALAENAHLTYKFFTPCLYDFLDAVIMCQAIPEEAFI</sequence>
<dbReference type="EMBL" id="KN124048">
    <property type="protein sequence ID" value="KFO22448.1"/>
    <property type="molecule type" value="Genomic_DNA"/>
</dbReference>
<organism evidence="4 5">
    <name type="scientific">Fukomys damarensis</name>
    <name type="common">Damaraland mole rat</name>
    <name type="synonym">Cryptomys damarensis</name>
    <dbReference type="NCBI Taxonomy" id="885580"/>
    <lineage>
        <taxon>Eukaryota</taxon>
        <taxon>Metazoa</taxon>
        <taxon>Chordata</taxon>
        <taxon>Craniata</taxon>
        <taxon>Vertebrata</taxon>
        <taxon>Euteleostomi</taxon>
        <taxon>Mammalia</taxon>
        <taxon>Eutheria</taxon>
        <taxon>Euarchontoglires</taxon>
        <taxon>Glires</taxon>
        <taxon>Rodentia</taxon>
        <taxon>Hystricomorpha</taxon>
        <taxon>Bathyergidae</taxon>
        <taxon>Fukomys</taxon>
    </lineage>
</organism>
<dbReference type="AlphaFoldDB" id="A0A091CWA8"/>
<comment type="subcellular location">
    <subcellularLocation>
        <location evidence="3">Cell projection</location>
        <location evidence="3">Cilium</location>
    </subcellularLocation>
</comment>
<keyword evidence="1" id="KW-0677">Repeat</keyword>
<evidence type="ECO:0000256" key="1">
    <source>
        <dbReference type="ARBA" id="ARBA00022737"/>
    </source>
</evidence>
<keyword evidence="5" id="KW-1185">Reference proteome</keyword>
<keyword evidence="3" id="KW-0970">Cilium biogenesis/degradation</keyword>
<evidence type="ECO:0000313" key="5">
    <source>
        <dbReference type="Proteomes" id="UP000028990"/>
    </source>
</evidence>
<gene>
    <name evidence="4" type="ORF">H920_16144</name>
</gene>
<dbReference type="GO" id="GO:0042073">
    <property type="term" value="P:intraciliary transport"/>
    <property type="evidence" value="ECO:0007669"/>
    <property type="project" value="UniProtKB-UniRule"/>
</dbReference>
<reference evidence="4 5" key="1">
    <citation type="submission" date="2013-11" db="EMBL/GenBank/DDBJ databases">
        <title>The Damaraland mole rat (Fukomys damarensis) genome and evolution of African mole rats.</title>
        <authorList>
            <person name="Gladyshev V.N."/>
            <person name="Fang X."/>
        </authorList>
    </citation>
    <scope>NUCLEOTIDE SEQUENCE [LARGE SCALE GENOMIC DNA]</scope>
    <source>
        <tissue evidence="4">Liver</tissue>
    </source>
</reference>
<protein>
    <recommendedName>
        <fullName evidence="3">Tetratricopeptide repeat protein 30</fullName>
    </recommendedName>
</protein>
<evidence type="ECO:0000256" key="3">
    <source>
        <dbReference type="RuleBase" id="RU367070"/>
    </source>
</evidence>
<dbReference type="PANTHER" id="PTHR20931:SF0">
    <property type="entry name" value="TETRATRICOPEPTIDE REPEAT PROTEIN 30"/>
    <property type="match status" value="1"/>
</dbReference>
<dbReference type="GO" id="GO:0120170">
    <property type="term" value="F:intraciliary transport particle B binding"/>
    <property type="evidence" value="ECO:0007669"/>
    <property type="project" value="TreeGrafter"/>
</dbReference>
<keyword evidence="2 3" id="KW-0802">TPR repeat</keyword>
<evidence type="ECO:0000313" key="4">
    <source>
        <dbReference type="EMBL" id="KFO22448.1"/>
    </source>
</evidence>
<dbReference type="InterPro" id="IPR039941">
    <property type="entry name" value="TT30"/>
</dbReference>
<comment type="function">
    <text evidence="3">Required for polyglutamylation of axonemal tubulin. Plays a role in anterograde intraflagellar transport (IFT), the process by which cilia precursors are transported from the base of the cilium to the site of their incorporation at the tip.</text>
</comment>
<comment type="similarity">
    <text evidence="3">Belongs to the TTC30/dfy-1/fleer family.</text>
</comment>
<dbReference type="GO" id="GO:0030992">
    <property type="term" value="C:intraciliary transport particle B"/>
    <property type="evidence" value="ECO:0007669"/>
    <property type="project" value="TreeGrafter"/>
</dbReference>
<dbReference type="PANTHER" id="PTHR20931">
    <property type="entry name" value="TETRATRICOPEPTIDE REPEAT PROTEIN 30"/>
    <property type="match status" value="1"/>
</dbReference>
<keyword evidence="3" id="KW-0969">Cilium</keyword>
<accession>A0A091CWA8</accession>
<evidence type="ECO:0000256" key="2">
    <source>
        <dbReference type="ARBA" id="ARBA00022803"/>
    </source>
</evidence>
<keyword evidence="3" id="KW-0966">Cell projection</keyword>
<name>A0A091CWA8_FUKDA</name>
<dbReference type="Proteomes" id="UP000028990">
    <property type="component" value="Unassembled WGS sequence"/>
</dbReference>
<proteinExistence type="inferred from homology"/>